<feature type="domain" description="Alpha-L-rhamnosidase six-hairpin glycosidase" evidence="6">
    <location>
        <begin position="623"/>
        <end position="959"/>
    </location>
</feature>
<gene>
    <name evidence="8" type="ORF">NPRO_08350</name>
</gene>
<dbReference type="Pfam" id="PF17389">
    <property type="entry name" value="Bac_rhamnosid6H"/>
    <property type="match status" value="1"/>
</dbReference>
<dbReference type="PANTHER" id="PTHR33307:SF6">
    <property type="entry name" value="ALPHA-RHAMNOSIDASE (EUROFUNG)-RELATED"/>
    <property type="match status" value="1"/>
</dbReference>
<protein>
    <recommendedName>
        <fullName evidence="2">alpha-L-rhamnosidase</fullName>
        <ecNumber evidence="2">3.2.1.40</ecNumber>
    </recommendedName>
</protein>
<dbReference type="GO" id="GO:0030596">
    <property type="term" value="F:alpha-L-rhamnosidase activity"/>
    <property type="evidence" value="ECO:0007669"/>
    <property type="project" value="UniProtKB-EC"/>
</dbReference>
<dbReference type="Pfam" id="PF25788">
    <property type="entry name" value="Ig_Rha78A_N"/>
    <property type="match status" value="1"/>
</dbReference>
<evidence type="ECO:0000313" key="8">
    <source>
        <dbReference type="EMBL" id="BBO23240.1"/>
    </source>
</evidence>
<name>A0A809R6R3_9BACT</name>
<dbReference type="InterPro" id="IPR016007">
    <property type="entry name" value="Alpha_rhamnosid"/>
</dbReference>
<reference evidence="8" key="1">
    <citation type="journal article" name="DNA Res.">
        <title>The physiological potential of anammox bacteria as revealed by their core genome structure.</title>
        <authorList>
            <person name="Okubo T."/>
            <person name="Toyoda A."/>
            <person name="Fukuhara K."/>
            <person name="Uchiyama I."/>
            <person name="Harigaya Y."/>
            <person name="Kuroiwa M."/>
            <person name="Suzuki T."/>
            <person name="Murakami Y."/>
            <person name="Suwa Y."/>
            <person name="Takami H."/>
        </authorList>
    </citation>
    <scope>NUCLEOTIDE SEQUENCE</scope>
    <source>
        <strain evidence="8">317325-2</strain>
    </source>
</reference>
<dbReference type="Pfam" id="PF05592">
    <property type="entry name" value="Bac_rhamnosid"/>
    <property type="match status" value="1"/>
</dbReference>
<dbReference type="InterPro" id="IPR012341">
    <property type="entry name" value="6hp_glycosidase-like_sf"/>
</dbReference>
<evidence type="ECO:0000313" key="9">
    <source>
        <dbReference type="Proteomes" id="UP000662873"/>
    </source>
</evidence>
<dbReference type="PANTHER" id="PTHR33307">
    <property type="entry name" value="ALPHA-RHAMNOSIDASE (EUROFUNG)"/>
    <property type="match status" value="1"/>
</dbReference>
<dbReference type="EMBL" id="AP021858">
    <property type="protein sequence ID" value="BBO23240.1"/>
    <property type="molecule type" value="Genomic_DNA"/>
</dbReference>
<feature type="domain" description="Alpha-L-rhamnosidase concanavalin-like" evidence="4">
    <location>
        <begin position="517"/>
        <end position="615"/>
    </location>
</feature>
<dbReference type="EC" id="3.2.1.40" evidence="2"/>
<dbReference type="AlphaFoldDB" id="A0A809R6R3"/>
<dbReference type="SUPFAM" id="SSF48208">
    <property type="entry name" value="Six-hairpin glycosidases"/>
    <property type="match status" value="1"/>
</dbReference>
<accession>A0A809R6R3</accession>
<evidence type="ECO:0000256" key="3">
    <source>
        <dbReference type="ARBA" id="ARBA00022801"/>
    </source>
</evidence>
<dbReference type="InterPro" id="IPR008902">
    <property type="entry name" value="Rhamnosid_concanavalin"/>
</dbReference>
<evidence type="ECO:0000259" key="4">
    <source>
        <dbReference type="Pfam" id="PF05592"/>
    </source>
</evidence>
<dbReference type="KEGG" id="npy:NPRO_08350"/>
<evidence type="ECO:0000259" key="5">
    <source>
        <dbReference type="Pfam" id="PF08531"/>
    </source>
</evidence>
<evidence type="ECO:0000259" key="7">
    <source>
        <dbReference type="Pfam" id="PF17390"/>
    </source>
</evidence>
<evidence type="ECO:0000256" key="1">
    <source>
        <dbReference type="ARBA" id="ARBA00001445"/>
    </source>
</evidence>
<dbReference type="PIRSF" id="PIRSF010631">
    <property type="entry name" value="A-rhamnsds"/>
    <property type="match status" value="1"/>
</dbReference>
<dbReference type="InterPro" id="IPR008928">
    <property type="entry name" value="6-hairpin_glycosidase_sf"/>
</dbReference>
<dbReference type="Gene3D" id="2.60.40.10">
    <property type="entry name" value="Immunoglobulins"/>
    <property type="match status" value="1"/>
</dbReference>
<evidence type="ECO:0000256" key="2">
    <source>
        <dbReference type="ARBA" id="ARBA00012652"/>
    </source>
</evidence>
<dbReference type="InterPro" id="IPR013737">
    <property type="entry name" value="Bac_rhamnosid_N"/>
</dbReference>
<feature type="domain" description="Alpha-L-rhamnosidase C-terminal" evidence="7">
    <location>
        <begin position="961"/>
        <end position="1035"/>
    </location>
</feature>
<dbReference type="InterPro" id="IPR035396">
    <property type="entry name" value="Bac_rhamnosid6H"/>
</dbReference>
<evidence type="ECO:0000259" key="6">
    <source>
        <dbReference type="Pfam" id="PF17389"/>
    </source>
</evidence>
<keyword evidence="3" id="KW-0378">Hydrolase</keyword>
<dbReference type="Gene3D" id="2.60.120.260">
    <property type="entry name" value="Galactose-binding domain-like"/>
    <property type="match status" value="3"/>
</dbReference>
<dbReference type="InterPro" id="IPR035398">
    <property type="entry name" value="Bac_rhamnosid_C"/>
</dbReference>
<dbReference type="InterPro" id="IPR008979">
    <property type="entry name" value="Galactose-bd-like_sf"/>
</dbReference>
<dbReference type="Gene3D" id="2.60.420.10">
    <property type="entry name" value="Maltose phosphorylase, domain 3"/>
    <property type="match status" value="1"/>
</dbReference>
<dbReference type="Proteomes" id="UP000662873">
    <property type="component" value="Chromosome"/>
</dbReference>
<dbReference type="SUPFAM" id="SSF49785">
    <property type="entry name" value="Galactose-binding domain-like"/>
    <property type="match status" value="1"/>
</dbReference>
<dbReference type="Gene3D" id="1.50.10.10">
    <property type="match status" value="1"/>
</dbReference>
<comment type="catalytic activity">
    <reaction evidence="1">
        <text>Hydrolysis of terminal non-reducing alpha-L-rhamnose residues in alpha-L-rhamnosides.</text>
        <dbReference type="EC" id="3.2.1.40"/>
    </reaction>
</comment>
<dbReference type="InterPro" id="IPR013783">
    <property type="entry name" value="Ig-like_fold"/>
</dbReference>
<dbReference type="Pfam" id="PF08531">
    <property type="entry name" value="Bac_rhamnosid_N"/>
    <property type="match status" value="1"/>
</dbReference>
<dbReference type="Pfam" id="PF17390">
    <property type="entry name" value="Bac_rhamnosid_C"/>
    <property type="match status" value="1"/>
</dbReference>
<sequence>MMPWVFLAMIDDPIAPPYALIPTHLTCEYQIDPKGIGAREPLLSWQIVSSNPNARNQFPTAYRVLVASERELLDMGRGDLWDSGKVDSADSRYVRWGGQPLPSRQRAFWKVRIWDQDGVEQPWSADASFSVGLLEKSDWQAEWIGHDAPIAESREMPDFEGALWIGHESEVKGEQPMATRAFRHELSLNPSEVSQAWLLVTGDDEFDAYLNGRLVAKSDQRPHSWTRPETVDVSPLLRPGRNVIAVRIRNTLSGWAGLLGKLLLARKDGSKLESTTGPDWKCADGWDDRWADPSFDDSAWPQAKTLGEYGDSPWGRVPPRGMFLPPPRYLRRGFQIEKPISHATLHATALGIYEARINGKRVAEALFLPGWTDYNLRIPTHSFDVTGLLQQGENVWSVLLADGWFAGYVGYGGQRNHYGDALRFLGQLEIEYEDGTKKTVATGPDWRASTGGLREADFLMGETFDSSAEPWGWDARGFEEKDWQPVEIGSAIQPLIEPAKHQPVAVIARFEPLSVSQVGPDAYVLDLGQNIAGYAQLELTAERGREITLRYAERLDAEGKLYTTNLRGARAVDKYVCRGEGIERWSPRFTFHGFQFIEVSGLGRAPRRGEVVGLAVASDTPITGHFECSDPMLNRLAKNIYWTQRMNFLEVPTDCPQRDERLGWTGDAQVYATTAAYFADVEAFFDKWLIDLTDAQRADGQFPMVAPLKVAGPDGGPAWADAGVIVPWELYRMTGNVSLLRRQFPSMLRFVEFSFARCEEGTLPPKEFHCFGDWLNIDDPTPNEVLFLAYLVRSADFAAEAADVLGKADNSRRLRDIAAAARTSFQKNYVDSDGRIAGDSQTAYALAIDFGLLPQAGEARAAQHLVRKLEERGVRLSTGFVGTKPLMRSLAKVGRFDLAYRLLQSKEFPSWGFTIEHGATSIWERWNGWTPEEGFADPGMNSFAHYAFGAVGEWMMEHVAGIAPRSPGFAQILIHPKPGGTLTSVRASHHSPYGPIRVEWSLEGRQFELTVEVPPGGRAVVRVPSSDPSSVLEESELGWKAVAGKAGAGYSEIEVGSGTYRWKSTESSSEGGPTQMPL</sequence>
<dbReference type="GO" id="GO:0005975">
    <property type="term" value="P:carbohydrate metabolic process"/>
    <property type="evidence" value="ECO:0007669"/>
    <property type="project" value="InterPro"/>
</dbReference>
<proteinExistence type="predicted"/>
<organism evidence="8 9">
    <name type="scientific">Candidatus Nitrosymbiomonas proteolyticus</name>
    <dbReference type="NCBI Taxonomy" id="2608984"/>
    <lineage>
        <taxon>Bacteria</taxon>
        <taxon>Bacillati</taxon>
        <taxon>Armatimonadota</taxon>
        <taxon>Armatimonadota incertae sedis</taxon>
        <taxon>Candidatus Nitrosymbiomonas</taxon>
    </lineage>
</organism>
<feature type="domain" description="Bacterial alpha-L-rhamnosidase N-terminal" evidence="5">
    <location>
        <begin position="338"/>
        <end position="506"/>
    </location>
</feature>